<dbReference type="Proteomes" id="UP000824890">
    <property type="component" value="Unassembled WGS sequence"/>
</dbReference>
<protein>
    <submittedName>
        <fullName evidence="1">Uncharacterized protein</fullName>
    </submittedName>
</protein>
<reference evidence="1 2" key="1">
    <citation type="submission" date="2021-05" db="EMBL/GenBank/DDBJ databases">
        <title>Genome Assembly of Synthetic Allotetraploid Brassica napus Reveals Homoeologous Exchanges between Subgenomes.</title>
        <authorList>
            <person name="Davis J.T."/>
        </authorList>
    </citation>
    <scope>NUCLEOTIDE SEQUENCE [LARGE SCALE GENOMIC DNA]</scope>
    <source>
        <strain evidence="2">cv. Da-Ae</strain>
        <tissue evidence="1">Seedling</tissue>
    </source>
</reference>
<keyword evidence="2" id="KW-1185">Reference proteome</keyword>
<gene>
    <name evidence="1" type="ORF">HID58_009704</name>
</gene>
<proteinExistence type="predicted"/>
<sequence length="76" mass="8806">MLYRCSQRQLIKRLTKMRLKKTEDLAKQVLDEIGVGVASQLSSVPKGRIGTKNRSSSCYYYQQDELEKRLASLRKI</sequence>
<dbReference type="Gene3D" id="6.10.250.440">
    <property type="match status" value="1"/>
</dbReference>
<evidence type="ECO:0000313" key="1">
    <source>
        <dbReference type="EMBL" id="KAH0932587.1"/>
    </source>
</evidence>
<accession>A0ABQ8DU16</accession>
<dbReference type="EMBL" id="JAGKQM010000003">
    <property type="protein sequence ID" value="KAH0932587.1"/>
    <property type="molecule type" value="Genomic_DNA"/>
</dbReference>
<evidence type="ECO:0000313" key="2">
    <source>
        <dbReference type="Proteomes" id="UP000824890"/>
    </source>
</evidence>
<organism evidence="1 2">
    <name type="scientific">Brassica napus</name>
    <name type="common">Rape</name>
    <dbReference type="NCBI Taxonomy" id="3708"/>
    <lineage>
        <taxon>Eukaryota</taxon>
        <taxon>Viridiplantae</taxon>
        <taxon>Streptophyta</taxon>
        <taxon>Embryophyta</taxon>
        <taxon>Tracheophyta</taxon>
        <taxon>Spermatophyta</taxon>
        <taxon>Magnoliopsida</taxon>
        <taxon>eudicotyledons</taxon>
        <taxon>Gunneridae</taxon>
        <taxon>Pentapetalae</taxon>
        <taxon>rosids</taxon>
        <taxon>malvids</taxon>
        <taxon>Brassicales</taxon>
        <taxon>Brassicaceae</taxon>
        <taxon>Brassiceae</taxon>
        <taxon>Brassica</taxon>
    </lineage>
</organism>
<name>A0ABQ8DU16_BRANA</name>
<comment type="caution">
    <text evidence="1">The sequence shown here is derived from an EMBL/GenBank/DDBJ whole genome shotgun (WGS) entry which is preliminary data.</text>
</comment>